<keyword evidence="4" id="KW-1133">Transmembrane helix</keyword>
<sequence>METGFIITITLNNFEKTFSTAFTLIGFEVPTAIIILSPIVILFKVISLYFLMNYKERQRRLLRLIEEKEMDGIVVISNENIFYLTGAPLNCDKFLYLSSNGNLYIITNELNYQEIKDSVEDINVIKTENFVEEIKKLGKRIGFENKKISFYTYEELKKDLELIPINGYIEEMREVKDEYEIKQIENSQKITEKSLEECLKEIKIGMSELEIVAKIEYFMRIYGAESYAFDSIVLSGIRCIYPHGRPTKKIIEKNEGIIIDIGARYNGYCSDMTRTIFIGEPNKNIIDIYYAVKYAQEEAIKNAKPGITGKELNEIAINILKEYKLEKYFNHGLGHGVGINVHEGPFINRKQEKKLKCGNVITIEPGVYIPKIGGIRIEDIILITENGNKNLTSFEKTLIML</sequence>
<evidence type="ECO:0000313" key="7">
    <source>
        <dbReference type="EMBL" id="RZN56102.1"/>
    </source>
</evidence>
<feature type="transmembrane region" description="Helical" evidence="4">
    <location>
        <begin position="32"/>
        <end position="52"/>
    </location>
</feature>
<dbReference type="PANTHER" id="PTHR46112:SF2">
    <property type="entry name" value="XAA-PRO AMINOPEPTIDASE P-RELATED"/>
    <property type="match status" value="1"/>
</dbReference>
<feature type="domain" description="Peptidase M24" evidence="5">
    <location>
        <begin position="183"/>
        <end position="385"/>
    </location>
</feature>
<feature type="domain" description="Creatinase N-terminal" evidence="6">
    <location>
        <begin position="57"/>
        <end position="175"/>
    </location>
</feature>
<comment type="caution">
    <text evidence="7">The sequence shown here is derived from an EMBL/GenBank/DDBJ whole genome shotgun (WGS) entry which is preliminary data.</text>
</comment>
<keyword evidence="1 3" id="KW-0479">Metal-binding</keyword>
<evidence type="ECO:0000259" key="5">
    <source>
        <dbReference type="Pfam" id="PF00557"/>
    </source>
</evidence>
<dbReference type="CDD" id="cd01092">
    <property type="entry name" value="APP-like"/>
    <property type="match status" value="1"/>
</dbReference>
<dbReference type="Pfam" id="PF01321">
    <property type="entry name" value="Creatinase_N"/>
    <property type="match status" value="1"/>
</dbReference>
<evidence type="ECO:0000256" key="3">
    <source>
        <dbReference type="RuleBase" id="RU000590"/>
    </source>
</evidence>
<keyword evidence="7" id="KW-0645">Protease</keyword>
<dbReference type="InterPro" id="IPR001131">
    <property type="entry name" value="Peptidase_M24B_aminopep-P_CS"/>
</dbReference>
<dbReference type="Gene3D" id="3.40.350.10">
    <property type="entry name" value="Creatinase/prolidase N-terminal domain"/>
    <property type="match status" value="1"/>
</dbReference>
<dbReference type="SUPFAM" id="SSF53092">
    <property type="entry name" value="Creatinase/prolidase N-terminal domain"/>
    <property type="match status" value="1"/>
</dbReference>
<comment type="similarity">
    <text evidence="3">Belongs to the peptidase M24B family.</text>
</comment>
<evidence type="ECO:0000256" key="1">
    <source>
        <dbReference type="ARBA" id="ARBA00022723"/>
    </source>
</evidence>
<dbReference type="Proteomes" id="UP000316080">
    <property type="component" value="Unassembled WGS sequence"/>
</dbReference>
<gene>
    <name evidence="8" type="ORF">DSO09_02290</name>
    <name evidence="7" type="ORF">EF809_03600</name>
</gene>
<proteinExistence type="inferred from homology"/>
<dbReference type="InterPro" id="IPR036005">
    <property type="entry name" value="Creatinase/aminopeptidase-like"/>
</dbReference>
<evidence type="ECO:0000256" key="4">
    <source>
        <dbReference type="SAM" id="Phobius"/>
    </source>
</evidence>
<evidence type="ECO:0000313" key="9">
    <source>
        <dbReference type="Proteomes" id="UP000316080"/>
    </source>
</evidence>
<dbReference type="Proteomes" id="UP000317265">
    <property type="component" value="Unassembled WGS sequence"/>
</dbReference>
<dbReference type="EMBL" id="QNVI01000026">
    <property type="protein sequence ID" value="TDA39466.1"/>
    <property type="molecule type" value="Genomic_DNA"/>
</dbReference>
<dbReference type="PANTHER" id="PTHR46112">
    <property type="entry name" value="AMINOPEPTIDASE"/>
    <property type="match status" value="1"/>
</dbReference>
<evidence type="ECO:0000259" key="6">
    <source>
        <dbReference type="Pfam" id="PF01321"/>
    </source>
</evidence>
<keyword evidence="2" id="KW-0378">Hydrolase</keyword>
<keyword evidence="4" id="KW-0812">Transmembrane</keyword>
<dbReference type="Pfam" id="PF00557">
    <property type="entry name" value="Peptidase_M24"/>
    <property type="match status" value="1"/>
</dbReference>
<dbReference type="EMBL" id="RXIH01000030">
    <property type="protein sequence ID" value="RZN56102.1"/>
    <property type="molecule type" value="Genomic_DNA"/>
</dbReference>
<evidence type="ECO:0000313" key="10">
    <source>
        <dbReference type="Proteomes" id="UP000317265"/>
    </source>
</evidence>
<dbReference type="InterPro" id="IPR050659">
    <property type="entry name" value="Peptidase_M24B"/>
</dbReference>
<name>A0A520KFU7_9CREN</name>
<accession>A0A520KFU7</accession>
<organism evidence="7 9">
    <name type="scientific">Thermoproteota archaeon</name>
    <dbReference type="NCBI Taxonomy" id="2056631"/>
    <lineage>
        <taxon>Archaea</taxon>
        <taxon>Thermoproteota</taxon>
    </lineage>
</organism>
<dbReference type="AlphaFoldDB" id="A0A520KFU7"/>
<reference evidence="7 9" key="2">
    <citation type="journal article" date="2019" name="Nat. Microbiol.">
        <title>Wide diversity of methane and short-chain alkane metabolisms in uncultured archaea.</title>
        <authorList>
            <person name="Borrel G."/>
            <person name="Adam P.S."/>
            <person name="McKay L.J."/>
            <person name="Chen L.X."/>
            <person name="Sierra-Garcia I.N."/>
            <person name="Sieber C.M."/>
            <person name="Letourneur Q."/>
            <person name="Ghozlane A."/>
            <person name="Andersen G.L."/>
            <person name="Li W.J."/>
            <person name="Hallam S.J."/>
            <person name="Muyzer G."/>
            <person name="de Oliveira V.M."/>
            <person name="Inskeep W.P."/>
            <person name="Banfield J.F."/>
            <person name="Gribaldo S."/>
        </authorList>
    </citation>
    <scope>NUCLEOTIDE SEQUENCE [LARGE SCALE GENOMIC DNA]</scope>
    <source>
        <strain evidence="7">Verst-YHS</strain>
    </source>
</reference>
<dbReference type="InterPro" id="IPR000994">
    <property type="entry name" value="Pept_M24"/>
</dbReference>
<dbReference type="GO" id="GO:0046872">
    <property type="term" value="F:metal ion binding"/>
    <property type="evidence" value="ECO:0007669"/>
    <property type="project" value="UniProtKB-KW"/>
</dbReference>
<dbReference type="SUPFAM" id="SSF55920">
    <property type="entry name" value="Creatinase/aminopeptidase"/>
    <property type="match status" value="1"/>
</dbReference>
<dbReference type="PROSITE" id="PS00491">
    <property type="entry name" value="PROLINE_PEPTIDASE"/>
    <property type="match status" value="1"/>
</dbReference>
<dbReference type="GO" id="GO:0004177">
    <property type="term" value="F:aminopeptidase activity"/>
    <property type="evidence" value="ECO:0007669"/>
    <property type="project" value="UniProtKB-KW"/>
</dbReference>
<keyword evidence="7" id="KW-0031">Aminopeptidase</keyword>
<protein>
    <submittedName>
        <fullName evidence="7">Aminopeptidase P family protein</fullName>
    </submittedName>
</protein>
<dbReference type="InterPro" id="IPR000587">
    <property type="entry name" value="Creatinase_N"/>
</dbReference>
<dbReference type="InterPro" id="IPR029149">
    <property type="entry name" value="Creatin/AminoP/Spt16_N"/>
</dbReference>
<dbReference type="Gene3D" id="3.90.230.10">
    <property type="entry name" value="Creatinase/methionine aminopeptidase superfamily"/>
    <property type="match status" value="1"/>
</dbReference>
<reference evidence="8 10" key="1">
    <citation type="journal article" date="2019" name="Nat. Microbiol.">
        <title>Expanding anaerobic alkane metabolism in the domain of Archaea.</title>
        <authorList>
            <person name="Wang Y."/>
            <person name="Wegener G."/>
            <person name="Hou J."/>
            <person name="Wang F."/>
            <person name="Xiao X."/>
        </authorList>
    </citation>
    <scope>NUCLEOTIDE SEQUENCE [LARGE SCALE GENOMIC DNA]</scope>
    <source>
        <strain evidence="8">WYZ-LMO11</strain>
    </source>
</reference>
<evidence type="ECO:0000256" key="2">
    <source>
        <dbReference type="ARBA" id="ARBA00022801"/>
    </source>
</evidence>
<evidence type="ECO:0000313" key="8">
    <source>
        <dbReference type="EMBL" id="TDA39466.1"/>
    </source>
</evidence>
<keyword evidence="4" id="KW-0472">Membrane</keyword>